<comment type="caution">
    <text evidence="5">The sequence shown here is derived from an EMBL/GenBank/DDBJ whole genome shotgun (WGS) entry which is preliminary data.</text>
</comment>
<keyword evidence="2" id="KW-0378">Hydrolase</keyword>
<evidence type="ECO:0000256" key="1">
    <source>
        <dbReference type="ARBA" id="ARBA00022723"/>
    </source>
</evidence>
<dbReference type="Proteomes" id="UP001151760">
    <property type="component" value="Unassembled WGS sequence"/>
</dbReference>
<evidence type="ECO:0000256" key="3">
    <source>
        <dbReference type="SAM" id="MobiDB-lite"/>
    </source>
</evidence>
<protein>
    <submittedName>
        <fullName evidence="5">Ribonuclease H-like domain-containing protein</fullName>
    </submittedName>
</protein>
<dbReference type="Pfam" id="PF07727">
    <property type="entry name" value="RVT_2"/>
    <property type="match status" value="1"/>
</dbReference>
<evidence type="ECO:0000313" key="5">
    <source>
        <dbReference type="EMBL" id="GJT04706.1"/>
    </source>
</evidence>
<dbReference type="PANTHER" id="PTHR42648:SF31">
    <property type="entry name" value="RNA-DIRECTED DNA POLYMERASE"/>
    <property type="match status" value="1"/>
</dbReference>
<feature type="domain" description="Reverse transcriptase Ty1/copia-type" evidence="4">
    <location>
        <begin position="287"/>
        <end position="369"/>
    </location>
</feature>
<reference evidence="5" key="2">
    <citation type="submission" date="2022-01" db="EMBL/GenBank/DDBJ databases">
        <authorList>
            <person name="Yamashiro T."/>
            <person name="Shiraishi A."/>
            <person name="Satake H."/>
            <person name="Nakayama K."/>
        </authorList>
    </citation>
    <scope>NUCLEOTIDE SEQUENCE</scope>
</reference>
<name>A0ABQ5AQW7_9ASTR</name>
<reference evidence="5" key="1">
    <citation type="journal article" date="2022" name="Int. J. Mol. Sci.">
        <title>Draft Genome of Tanacetum Coccineum: Genomic Comparison of Closely Related Tanacetum-Family Plants.</title>
        <authorList>
            <person name="Yamashiro T."/>
            <person name="Shiraishi A."/>
            <person name="Nakayama K."/>
            <person name="Satake H."/>
        </authorList>
    </citation>
    <scope>NUCLEOTIDE SEQUENCE</scope>
</reference>
<evidence type="ECO:0000313" key="6">
    <source>
        <dbReference type="Proteomes" id="UP001151760"/>
    </source>
</evidence>
<organism evidence="5 6">
    <name type="scientific">Tanacetum coccineum</name>
    <dbReference type="NCBI Taxonomy" id="301880"/>
    <lineage>
        <taxon>Eukaryota</taxon>
        <taxon>Viridiplantae</taxon>
        <taxon>Streptophyta</taxon>
        <taxon>Embryophyta</taxon>
        <taxon>Tracheophyta</taxon>
        <taxon>Spermatophyta</taxon>
        <taxon>Magnoliopsida</taxon>
        <taxon>eudicotyledons</taxon>
        <taxon>Gunneridae</taxon>
        <taxon>Pentapetalae</taxon>
        <taxon>asterids</taxon>
        <taxon>campanulids</taxon>
        <taxon>Asterales</taxon>
        <taxon>Asteraceae</taxon>
        <taxon>Asteroideae</taxon>
        <taxon>Anthemideae</taxon>
        <taxon>Anthemidinae</taxon>
        <taxon>Tanacetum</taxon>
    </lineage>
</organism>
<dbReference type="PANTHER" id="PTHR42648">
    <property type="entry name" value="TRANSPOSASE, PUTATIVE-RELATED"/>
    <property type="match status" value="1"/>
</dbReference>
<feature type="region of interest" description="Disordered" evidence="3">
    <location>
        <begin position="131"/>
        <end position="160"/>
    </location>
</feature>
<keyword evidence="1" id="KW-0479">Metal-binding</keyword>
<accession>A0ABQ5AQW7</accession>
<proteinExistence type="predicted"/>
<evidence type="ECO:0000256" key="2">
    <source>
        <dbReference type="ARBA" id="ARBA00022801"/>
    </source>
</evidence>
<feature type="compositionally biased region" description="Polar residues" evidence="3">
    <location>
        <begin position="139"/>
        <end position="153"/>
    </location>
</feature>
<gene>
    <name evidence="5" type="ORF">Tco_0839168</name>
</gene>
<dbReference type="InterPro" id="IPR039537">
    <property type="entry name" value="Retrotran_Ty1/copia-like"/>
</dbReference>
<keyword evidence="6" id="KW-1185">Reference proteome</keyword>
<sequence length="701" mass="80257">MDLCEVCHKAKQTREPFSINDHQTNDLGELVHLDVWGPYKVQSREGYKTSSSVLSGKSPYEMIFKTEPNLSHLKVFGCLCFSIMLNNTDKFSSSSKNKDYDLELKNLNGWNFFNTDLEDNLSNKPYVDRRYSRSDIGKGTNQLSQRGTENTGNARRGDEGYLDDSIPVEADCDNLESAIPYYNNSESEGDDTSYKEFNDQFQCPVLNHPHSQGVSLRRSTRKTSMPAKLSDFDVNTKVKYNIDRQVNYSKLSVENFNFSTSHNKISEPKTYSEVVSDIRWIEAMNQEMEALNRNVANGFNQKKGIDYKEMVSPVVKIMTVRCLLSIVVYNSWPIYQLDINNAFLYEELVEDVYMKLLEGYFNKDDNRVYDIVVTGNNVDEIKKVKEFLSSKFLIKDLGKLKYFLGIEVLESKGNLYLTQRKYCLEVLDEFGMLSCKPCGTEESIFSLCPLFLNLFVDLYGKRKSNSPPPPDVPTSILSEKVLKLNSILESLGLIPLSCCSGIVCKKEKDSDVMLVELIKNNHCPSNEELEEDDDVLGEEEFWVDHFDKFPTRSKLAYHKTLYNWIMTNPLKPRKDSKSPSGISNFTGRVRGMPIFVGNLTYASDFMIVEDISSVIDPRMSPVVLGKPFVELSNMTYDSSLGVAKFTNGEDDIAYKMPHKIEQYDSLSDMEKENTETVYFRNEEDKRKGVEYVMGKILVLQR</sequence>
<dbReference type="EMBL" id="BQNB010012529">
    <property type="protein sequence ID" value="GJT04706.1"/>
    <property type="molecule type" value="Genomic_DNA"/>
</dbReference>
<dbReference type="InterPro" id="IPR013103">
    <property type="entry name" value="RVT_2"/>
</dbReference>
<evidence type="ECO:0000259" key="4">
    <source>
        <dbReference type="Pfam" id="PF07727"/>
    </source>
</evidence>